<dbReference type="EMBL" id="CAJOBR010075473">
    <property type="protein sequence ID" value="CAF5110995.1"/>
    <property type="molecule type" value="Genomic_DNA"/>
</dbReference>
<name>A0A822FAI6_9BILA</name>
<dbReference type="EMBL" id="CAJOBR010080831">
    <property type="protein sequence ID" value="CAF5122932.1"/>
    <property type="molecule type" value="Genomic_DNA"/>
</dbReference>
<dbReference type="Gene3D" id="3.90.190.10">
    <property type="entry name" value="Protein tyrosine phosphatase superfamily"/>
    <property type="match status" value="1"/>
</dbReference>
<dbReference type="Pfam" id="PF00102">
    <property type="entry name" value="Y_phosphatase"/>
    <property type="match status" value="1"/>
</dbReference>
<dbReference type="InterPro" id="IPR029021">
    <property type="entry name" value="Prot-tyrosine_phosphatase-like"/>
</dbReference>
<dbReference type="GO" id="GO:0004725">
    <property type="term" value="F:protein tyrosine phosphatase activity"/>
    <property type="evidence" value="ECO:0007669"/>
    <property type="project" value="InterPro"/>
</dbReference>
<evidence type="ECO:0000259" key="1">
    <source>
        <dbReference type="PROSITE" id="PS50055"/>
    </source>
</evidence>
<proteinExistence type="predicted"/>
<dbReference type="PANTHER" id="PTHR19134">
    <property type="entry name" value="RECEPTOR-TYPE TYROSINE-PROTEIN PHOSPHATASE"/>
    <property type="match status" value="1"/>
</dbReference>
<feature type="non-terminal residue" evidence="3">
    <location>
        <position position="60"/>
    </location>
</feature>
<comment type="caution">
    <text evidence="3">The sequence shown here is derived from an EMBL/GenBank/DDBJ whole genome shotgun (WGS) entry which is preliminary data.</text>
</comment>
<dbReference type="SUPFAM" id="SSF52799">
    <property type="entry name" value="(Phosphotyrosine protein) phosphatases II"/>
    <property type="match status" value="1"/>
</dbReference>
<dbReference type="PANTHER" id="PTHR19134:SF449">
    <property type="entry name" value="TYROSINE-PROTEIN PHOSPHATASE 1"/>
    <property type="match status" value="1"/>
</dbReference>
<accession>A0A822FAI6</accession>
<organism evidence="3 4">
    <name type="scientific">Rotaria socialis</name>
    <dbReference type="NCBI Taxonomy" id="392032"/>
    <lineage>
        <taxon>Eukaryota</taxon>
        <taxon>Metazoa</taxon>
        <taxon>Spiralia</taxon>
        <taxon>Gnathifera</taxon>
        <taxon>Rotifera</taxon>
        <taxon>Eurotatoria</taxon>
        <taxon>Bdelloidea</taxon>
        <taxon>Philodinida</taxon>
        <taxon>Philodinidae</taxon>
        <taxon>Rotaria</taxon>
    </lineage>
</organism>
<dbReference type="InterPro" id="IPR050348">
    <property type="entry name" value="Protein-Tyr_Phosphatase"/>
</dbReference>
<sequence>MIWEHNVTIIVMLTKLKEMGREKCAQYWPIDRSVRYGYFIIDPLGEYHMSQYLLSEFKLT</sequence>
<dbReference type="InterPro" id="IPR000242">
    <property type="entry name" value="PTP_cat"/>
</dbReference>
<protein>
    <recommendedName>
        <fullName evidence="1">Tyrosine-protein phosphatase domain-containing protein</fullName>
    </recommendedName>
</protein>
<dbReference type="AlphaFoldDB" id="A0A822FAI6"/>
<evidence type="ECO:0000313" key="2">
    <source>
        <dbReference type="EMBL" id="CAF5110995.1"/>
    </source>
</evidence>
<evidence type="ECO:0000313" key="3">
    <source>
        <dbReference type="EMBL" id="CAF5122932.1"/>
    </source>
</evidence>
<feature type="domain" description="Tyrosine-protein phosphatase" evidence="1">
    <location>
        <begin position="1"/>
        <end position="60"/>
    </location>
</feature>
<evidence type="ECO:0000313" key="4">
    <source>
        <dbReference type="Proteomes" id="UP000663848"/>
    </source>
</evidence>
<dbReference type="Proteomes" id="UP000663848">
    <property type="component" value="Unassembled WGS sequence"/>
</dbReference>
<gene>
    <name evidence="2" type="ORF">QYT958_LOCUS45432</name>
    <name evidence="3" type="ORF">QYT958_LOCUS46167</name>
</gene>
<reference evidence="3" key="1">
    <citation type="submission" date="2021-02" db="EMBL/GenBank/DDBJ databases">
        <authorList>
            <person name="Nowell W R."/>
        </authorList>
    </citation>
    <scope>NUCLEOTIDE SEQUENCE</scope>
</reference>
<dbReference type="PROSITE" id="PS50055">
    <property type="entry name" value="TYR_PHOSPHATASE_PTP"/>
    <property type="match status" value="1"/>
</dbReference>